<comment type="caution">
    <text evidence="1">The sequence shown here is derived from an EMBL/GenBank/DDBJ whole genome shotgun (WGS) entry which is preliminary data.</text>
</comment>
<sequence length="609" mass="66790">MLAASHRITALIPPSSHPVSVLLLTVPTTRQGQLVPCHNSLPGWAIGVIVAGVVAVAGLIGYAHWNRRQKNQLRSTGAIPDSEPKTRRGWKWKWNPFSRKGTYHPVSNPAEAETSSTLPVYNAPVYDPPAQQEPTYSQGAYTTLPETLDKPAHARASSDSVYKPFDPPVQSAYLQESYLTLPEPEKASSGRRSNDSEYNTYKDPFAGVPELGYRQKREAEDSTYASSVAGSSRVPSPVPVLLLFASVTHMGVVLYLYFIYGAHHVAAHRSYAVARIMYDEARPAHKRSQKRRQFERWNAAQCPAAVCSLELQSYDGSCAVVSASTVLEVADVMGLYSGPCSCSARRSMLWTYIVLLTILSRAGEAYARSKSTYHGSHTTPVYVHQCYNQQDQPIPCPGHSTKLTGWAIGVIVASVVVGIAAIIGVAWWYQRRRDLRAAGVASGKSKSRGKWKWNPFSRKGPYYPISNPAETGTRSTLPVYNTPAYDPPAQQELAYSQETYVTAPDVPKKSADVCVSGDSVYRPYDPPGQNTYLQETYLTLPEPEKPVSARPSSDSTYKNPYDGLPELAYHYKHEAEDSTYAGSVAGSSRVPSPVPAYPPPSYPPPRANA</sequence>
<evidence type="ECO:0000313" key="1">
    <source>
        <dbReference type="EMBL" id="KAJ3551978.1"/>
    </source>
</evidence>
<dbReference type="Proteomes" id="UP001148662">
    <property type="component" value="Unassembled WGS sequence"/>
</dbReference>
<proteinExistence type="predicted"/>
<protein>
    <submittedName>
        <fullName evidence="1">Uncharacterized protein</fullName>
    </submittedName>
</protein>
<keyword evidence="2" id="KW-1185">Reference proteome</keyword>
<accession>A0ACC1T3L8</accession>
<dbReference type="EMBL" id="JANHOG010000723">
    <property type="protein sequence ID" value="KAJ3551978.1"/>
    <property type="molecule type" value="Genomic_DNA"/>
</dbReference>
<organism evidence="1 2">
    <name type="scientific">Phlebia brevispora</name>
    <dbReference type="NCBI Taxonomy" id="194682"/>
    <lineage>
        <taxon>Eukaryota</taxon>
        <taxon>Fungi</taxon>
        <taxon>Dikarya</taxon>
        <taxon>Basidiomycota</taxon>
        <taxon>Agaricomycotina</taxon>
        <taxon>Agaricomycetes</taxon>
        <taxon>Polyporales</taxon>
        <taxon>Meruliaceae</taxon>
        <taxon>Phlebia</taxon>
    </lineage>
</organism>
<reference evidence="1" key="1">
    <citation type="submission" date="2022-07" db="EMBL/GenBank/DDBJ databases">
        <title>Genome Sequence of Phlebia brevispora.</title>
        <authorList>
            <person name="Buettner E."/>
        </authorList>
    </citation>
    <scope>NUCLEOTIDE SEQUENCE</scope>
    <source>
        <strain evidence="1">MPL23</strain>
    </source>
</reference>
<gene>
    <name evidence="1" type="ORF">NM688_g4400</name>
</gene>
<evidence type="ECO:0000313" key="2">
    <source>
        <dbReference type="Proteomes" id="UP001148662"/>
    </source>
</evidence>
<name>A0ACC1T3L8_9APHY</name>